<dbReference type="InterPro" id="IPR055298">
    <property type="entry name" value="AtLOH3-like"/>
</dbReference>
<evidence type="ECO:0000259" key="1">
    <source>
        <dbReference type="Pfam" id="PF05699"/>
    </source>
</evidence>
<dbReference type="AlphaFoldDB" id="A0A8S2DXA8"/>
<evidence type="ECO:0000313" key="3">
    <source>
        <dbReference type="EMBL" id="CAF3823859.1"/>
    </source>
</evidence>
<dbReference type="Pfam" id="PF05699">
    <property type="entry name" value="Dimer_Tnp_hAT"/>
    <property type="match status" value="1"/>
</dbReference>
<dbReference type="EMBL" id="CAJNOK010008233">
    <property type="protein sequence ID" value="CAF1057902.1"/>
    <property type="molecule type" value="Genomic_DNA"/>
</dbReference>
<gene>
    <name evidence="2" type="ORF">OVA965_LOCUS17266</name>
    <name evidence="3" type="ORF">TMI583_LOCUS17277</name>
</gene>
<dbReference type="Proteomes" id="UP000682733">
    <property type="component" value="Unassembled WGS sequence"/>
</dbReference>
<name>A0A8S2DXA8_9BILA</name>
<accession>A0A8S2DXA8</accession>
<evidence type="ECO:0000313" key="4">
    <source>
        <dbReference type="Proteomes" id="UP000677228"/>
    </source>
</evidence>
<reference evidence="2" key="1">
    <citation type="submission" date="2021-02" db="EMBL/GenBank/DDBJ databases">
        <authorList>
            <person name="Nowell W R."/>
        </authorList>
    </citation>
    <scope>NUCLEOTIDE SEQUENCE</scope>
</reference>
<dbReference type="PANTHER" id="PTHR11697:SF230">
    <property type="entry name" value="ZINC FINGER, MYM DOMAIN CONTAINING 1"/>
    <property type="match status" value="1"/>
</dbReference>
<comment type="caution">
    <text evidence="2">The sequence shown here is derived from an EMBL/GenBank/DDBJ whole genome shotgun (WGS) entry which is preliminary data.</text>
</comment>
<dbReference type="Proteomes" id="UP000677228">
    <property type="component" value="Unassembled WGS sequence"/>
</dbReference>
<dbReference type="EMBL" id="CAJOBA010008248">
    <property type="protein sequence ID" value="CAF3823859.1"/>
    <property type="molecule type" value="Genomic_DNA"/>
</dbReference>
<proteinExistence type="predicted"/>
<sequence length="375" mass="43557">MVSLLRRHNNTIDKWYNDTSTRSYQVTYLSNDAQNEFISILGQSYEGAMNMSGAFKGVQTIISESIGREIIFVPCCAHRSNKIVEHSTQNSLEATKFFDLCNKIYVFITGSTKRCAALRDIYSNSMNDDTLSLKKSTDTRWSSHYNSIIAIYESFTGIIQILDELCDDNDKTTKFEANAIRDKFVSYEYYCILLFIKHLMSMTNALTTTLQDENLDILLAIDTLTKTICLLNKIRNDEDSINNLLELAKERMINYDVDADAAFDDFRIEDAEQIKIIVPGINSSDLLYYNVQLLKENLQECSSIKNIMSLFLKNNYKCLYPRLYRVYTFILTLPVTVASNERTFSRLKLIKNHLRSKMFDARLMNYYYVHQKRTY</sequence>
<feature type="domain" description="HAT C-terminal dimerisation" evidence="1">
    <location>
        <begin position="311"/>
        <end position="364"/>
    </location>
</feature>
<evidence type="ECO:0000313" key="2">
    <source>
        <dbReference type="EMBL" id="CAF1057902.1"/>
    </source>
</evidence>
<dbReference type="PANTHER" id="PTHR11697">
    <property type="entry name" value="GENERAL TRANSCRIPTION FACTOR 2-RELATED ZINC FINGER PROTEIN"/>
    <property type="match status" value="1"/>
</dbReference>
<dbReference type="InterPro" id="IPR008906">
    <property type="entry name" value="HATC_C_dom"/>
</dbReference>
<organism evidence="2 4">
    <name type="scientific">Didymodactylos carnosus</name>
    <dbReference type="NCBI Taxonomy" id="1234261"/>
    <lineage>
        <taxon>Eukaryota</taxon>
        <taxon>Metazoa</taxon>
        <taxon>Spiralia</taxon>
        <taxon>Gnathifera</taxon>
        <taxon>Rotifera</taxon>
        <taxon>Eurotatoria</taxon>
        <taxon>Bdelloidea</taxon>
        <taxon>Philodinida</taxon>
        <taxon>Philodinidae</taxon>
        <taxon>Didymodactylos</taxon>
    </lineage>
</organism>
<dbReference type="InterPro" id="IPR012337">
    <property type="entry name" value="RNaseH-like_sf"/>
</dbReference>
<protein>
    <recommendedName>
        <fullName evidence="1">HAT C-terminal dimerisation domain-containing protein</fullName>
    </recommendedName>
</protein>
<dbReference type="GO" id="GO:0046983">
    <property type="term" value="F:protein dimerization activity"/>
    <property type="evidence" value="ECO:0007669"/>
    <property type="project" value="InterPro"/>
</dbReference>
<dbReference type="SUPFAM" id="SSF53098">
    <property type="entry name" value="Ribonuclease H-like"/>
    <property type="match status" value="1"/>
</dbReference>